<organism evidence="1">
    <name type="scientific">Solanum chacoense</name>
    <name type="common">Chaco potato</name>
    <dbReference type="NCBI Taxonomy" id="4108"/>
    <lineage>
        <taxon>Eukaryota</taxon>
        <taxon>Viridiplantae</taxon>
        <taxon>Streptophyta</taxon>
        <taxon>Embryophyta</taxon>
        <taxon>Tracheophyta</taxon>
        <taxon>Spermatophyta</taxon>
        <taxon>Magnoliopsida</taxon>
        <taxon>eudicotyledons</taxon>
        <taxon>Gunneridae</taxon>
        <taxon>Pentapetalae</taxon>
        <taxon>asterids</taxon>
        <taxon>lamiids</taxon>
        <taxon>Solanales</taxon>
        <taxon>Solanaceae</taxon>
        <taxon>Solanoideae</taxon>
        <taxon>Solaneae</taxon>
        <taxon>Solanum</taxon>
    </lineage>
</organism>
<sequence length="62" mass="6725">MQTFHPCCLLSSCSMGYLVALKSDINLNLCLTQILVQYIKKLLPGLKSCISVGTCVCRKGAC</sequence>
<protein>
    <submittedName>
        <fullName evidence="1">Putative ovule protein</fullName>
    </submittedName>
</protein>
<accession>A0A0V0HBN1</accession>
<evidence type="ECO:0000313" key="1">
    <source>
        <dbReference type="EMBL" id="JAP17781.1"/>
    </source>
</evidence>
<dbReference type="AlphaFoldDB" id="A0A0V0HBN1"/>
<proteinExistence type="predicted"/>
<name>A0A0V0HBN1_SOLCH</name>
<reference evidence="1" key="1">
    <citation type="submission" date="2015-12" db="EMBL/GenBank/DDBJ databases">
        <title>Gene expression during late stages of embryo sac development: a critical building block for successful pollen-pistil interactions.</title>
        <authorList>
            <person name="Liu Y."/>
            <person name="Joly V."/>
            <person name="Sabar M."/>
            <person name="Matton D.P."/>
        </authorList>
    </citation>
    <scope>NUCLEOTIDE SEQUENCE</scope>
</reference>
<dbReference type="EMBL" id="GEDG01022099">
    <property type="protein sequence ID" value="JAP17781.1"/>
    <property type="molecule type" value="Transcribed_RNA"/>
</dbReference>